<dbReference type="NCBIfam" id="NF047379">
    <property type="entry name" value="photo_II_Psb32"/>
    <property type="match status" value="1"/>
</dbReference>
<organism evidence="3 4">
    <name type="scientific">Gloeothece verrucosa (strain PCC 7822)</name>
    <name type="common">Cyanothece sp. (strain PCC 7822)</name>
    <dbReference type="NCBI Taxonomy" id="497965"/>
    <lineage>
        <taxon>Bacteria</taxon>
        <taxon>Bacillati</taxon>
        <taxon>Cyanobacteriota</taxon>
        <taxon>Cyanophyceae</taxon>
        <taxon>Oscillatoriophycideae</taxon>
        <taxon>Chroococcales</taxon>
        <taxon>Aphanothecaceae</taxon>
        <taxon>Gloeothece</taxon>
        <taxon>Gloeothece verrucosa</taxon>
    </lineage>
</organism>
<gene>
    <name evidence="3" type="ordered locus">Cyan7822_4068</name>
</gene>
<dbReference type="KEGG" id="cyj:Cyan7822_4068"/>
<dbReference type="EMBL" id="CP002198">
    <property type="protein sequence ID" value="ADN15988.1"/>
    <property type="molecule type" value="Genomic_DNA"/>
</dbReference>
<dbReference type="eggNOG" id="COG1512">
    <property type="taxonomic scope" value="Bacteria"/>
</dbReference>
<dbReference type="RefSeq" id="WP_013324056.1">
    <property type="nucleotide sequence ID" value="NC_014501.1"/>
</dbReference>
<evidence type="ECO:0000313" key="4">
    <source>
        <dbReference type="Proteomes" id="UP000008206"/>
    </source>
</evidence>
<dbReference type="AlphaFoldDB" id="E0U6V1"/>
<dbReference type="Proteomes" id="UP000008206">
    <property type="component" value="Chromosome"/>
</dbReference>
<dbReference type="Pfam" id="PF04536">
    <property type="entry name" value="TPM_phosphatase"/>
    <property type="match status" value="1"/>
</dbReference>
<name>E0U6V1_GLOV7</name>
<feature type="transmembrane region" description="Helical" evidence="1">
    <location>
        <begin position="215"/>
        <end position="235"/>
    </location>
</feature>
<dbReference type="OrthoDB" id="458740at2"/>
<dbReference type="STRING" id="497965.Cyan7822_4068"/>
<dbReference type="PANTHER" id="PTHR30373:SF2">
    <property type="entry name" value="UPF0603 PROTEIN YGCG"/>
    <property type="match status" value="1"/>
</dbReference>
<reference evidence="4" key="1">
    <citation type="journal article" date="2011" name="MBio">
        <title>Novel metabolic attributes of the genus Cyanothece, comprising a group of unicellular nitrogen-fixing Cyanobacteria.</title>
        <authorList>
            <person name="Bandyopadhyay A."/>
            <person name="Elvitigala T."/>
            <person name="Welsh E."/>
            <person name="Stockel J."/>
            <person name="Liberton M."/>
            <person name="Min H."/>
            <person name="Sherman L.A."/>
            <person name="Pakrasi H.B."/>
        </authorList>
    </citation>
    <scope>NUCLEOTIDE SEQUENCE [LARGE SCALE GENOMIC DNA]</scope>
    <source>
        <strain evidence="4">PCC 7822</strain>
    </source>
</reference>
<keyword evidence="1" id="KW-0472">Membrane</keyword>
<keyword evidence="4" id="KW-1185">Reference proteome</keyword>
<feature type="domain" description="TPM" evidence="2">
    <location>
        <begin position="55"/>
        <end position="180"/>
    </location>
</feature>
<accession>E0U6V1</accession>
<dbReference type="HOGENOM" id="CLU_065264_1_0_3"/>
<protein>
    <recommendedName>
        <fullName evidence="2">TPM domain-containing protein</fullName>
    </recommendedName>
</protein>
<keyword evidence="1" id="KW-0812">Transmembrane</keyword>
<evidence type="ECO:0000259" key="2">
    <source>
        <dbReference type="Pfam" id="PF04536"/>
    </source>
</evidence>
<evidence type="ECO:0000313" key="3">
    <source>
        <dbReference type="EMBL" id="ADN15988.1"/>
    </source>
</evidence>
<proteinExistence type="predicted"/>
<sequence>MMQIPTCRNSNYFGLKRFIIPLLSLLLAFGLFIAPACATGVYDLPVLNSGSSTWIVDQADVISLANEGKINGQLKKLAKESANEVRMVIIRRLNFDETIDSFADQLFDRWYPTPEEKAHQTVLVIDTLSNNVAIRRGEAVKSLLGDDIVQSVVSETVAIPLRDGAKYNQAILDAGNRLVAVLSGQPDPGPPQVEEASIESTFTSAEETDDFNSTIWVIIILALATIIPMVTYFWYVGFPGK</sequence>
<dbReference type="PANTHER" id="PTHR30373">
    <property type="entry name" value="UPF0603 PROTEIN YGCG"/>
    <property type="match status" value="1"/>
</dbReference>
<dbReference type="Gene3D" id="3.10.310.50">
    <property type="match status" value="1"/>
</dbReference>
<dbReference type="InterPro" id="IPR007621">
    <property type="entry name" value="TPM_dom"/>
</dbReference>
<keyword evidence="1" id="KW-1133">Transmembrane helix</keyword>
<evidence type="ECO:0000256" key="1">
    <source>
        <dbReference type="SAM" id="Phobius"/>
    </source>
</evidence>